<dbReference type="STRING" id="1893.SAMN02787144_105411"/>
<gene>
    <name evidence="2" type="ORF">SAMN02787144_105411</name>
</gene>
<evidence type="ECO:0000313" key="2">
    <source>
        <dbReference type="EMBL" id="SFY44847.1"/>
    </source>
</evidence>
<proteinExistence type="predicted"/>
<dbReference type="GO" id="GO:0032259">
    <property type="term" value="P:methylation"/>
    <property type="evidence" value="ECO:0007669"/>
    <property type="project" value="UniProtKB-KW"/>
</dbReference>
<keyword evidence="2" id="KW-0489">Methyltransferase</keyword>
<dbReference type="Proteomes" id="UP000181909">
    <property type="component" value="Unassembled WGS sequence"/>
</dbReference>
<accession>A0A1K2FAR5</accession>
<evidence type="ECO:0000259" key="1">
    <source>
        <dbReference type="Pfam" id="PF00464"/>
    </source>
</evidence>
<dbReference type="InterPro" id="IPR015421">
    <property type="entry name" value="PyrdxlP-dep_Trfase_major"/>
</dbReference>
<keyword evidence="2" id="KW-0808">Transferase</keyword>
<dbReference type="EMBL" id="FPJO01000054">
    <property type="protein sequence ID" value="SFY44847.1"/>
    <property type="molecule type" value="Genomic_DNA"/>
</dbReference>
<dbReference type="InterPro" id="IPR015424">
    <property type="entry name" value="PyrdxlP-dep_Trfase"/>
</dbReference>
<organism evidence="2 3">
    <name type="scientific">Streptomyces atratus</name>
    <dbReference type="NCBI Taxonomy" id="1893"/>
    <lineage>
        <taxon>Bacteria</taxon>
        <taxon>Bacillati</taxon>
        <taxon>Actinomycetota</taxon>
        <taxon>Actinomycetes</taxon>
        <taxon>Kitasatosporales</taxon>
        <taxon>Streptomycetaceae</taxon>
        <taxon>Streptomyces</taxon>
    </lineage>
</organism>
<dbReference type="InterPro" id="IPR039429">
    <property type="entry name" value="SHMT-like_dom"/>
</dbReference>
<dbReference type="Gene3D" id="3.90.1150.10">
    <property type="entry name" value="Aspartate Aminotransferase, domain 1"/>
    <property type="match status" value="1"/>
</dbReference>
<feature type="domain" description="Serine hydroxymethyltransferase-like" evidence="1">
    <location>
        <begin position="8"/>
        <end position="45"/>
    </location>
</feature>
<name>A0A1K2FAR5_STRAR</name>
<dbReference type="AlphaFoldDB" id="A0A1K2FAR5"/>
<reference evidence="2 3" key="1">
    <citation type="submission" date="2016-11" db="EMBL/GenBank/DDBJ databases">
        <authorList>
            <person name="Jaros S."/>
            <person name="Januszkiewicz K."/>
            <person name="Wedrychowicz H."/>
        </authorList>
    </citation>
    <scope>NUCLEOTIDE SEQUENCE [LARGE SCALE GENOMIC DNA]</scope>
    <source>
        <strain evidence="2 3">OK807</strain>
    </source>
</reference>
<dbReference type="GO" id="GO:0008168">
    <property type="term" value="F:methyltransferase activity"/>
    <property type="evidence" value="ECO:0007669"/>
    <property type="project" value="UniProtKB-KW"/>
</dbReference>
<dbReference type="Pfam" id="PF00464">
    <property type="entry name" value="SHMT"/>
    <property type="match status" value="1"/>
</dbReference>
<dbReference type="Gene3D" id="3.40.640.10">
    <property type="entry name" value="Type I PLP-dependent aspartate aminotransferase-like (Major domain)"/>
    <property type="match status" value="1"/>
</dbReference>
<protein>
    <submittedName>
        <fullName evidence="2">Serine hydroxymethyltransferase</fullName>
    </submittedName>
</protein>
<sequence length="48" mass="5354">MLNRRPADVDPDVYAAIRAELEHQQSTLEMIASENFVPVAVMEIQAPS</sequence>
<dbReference type="InterPro" id="IPR015422">
    <property type="entry name" value="PyrdxlP-dep_Trfase_small"/>
</dbReference>
<evidence type="ECO:0000313" key="3">
    <source>
        <dbReference type="Proteomes" id="UP000181909"/>
    </source>
</evidence>
<dbReference type="SUPFAM" id="SSF53383">
    <property type="entry name" value="PLP-dependent transferases"/>
    <property type="match status" value="1"/>
</dbReference>